<sequence length="175" mass="18689">MRLLNVVAFACGVVALALEPAHRGSANVEAAGSAGSYYDLDNAPVPDAEISKRDEEHGLAKRADLNGYHIPNPATPNEIQNKIATATILGIGVVFSFVKKITIDARNRVTKDWSPSAMTIFNPFPYAVRVTAYAVGRSMEICSKILPPGSTMTGVDIPSGAGAVNWHVQQLKDEL</sequence>
<reference evidence="2" key="1">
    <citation type="journal article" date="2020" name="bioRxiv">
        <title>Whole genome comparisons of ergot fungi reveals the divergence and evolution of species within the genus Claviceps are the result of varying mechanisms driving genome evolution and host range expansion.</title>
        <authorList>
            <person name="Wyka S.A."/>
            <person name="Mondo S.J."/>
            <person name="Liu M."/>
            <person name="Dettman J."/>
            <person name="Nalam V."/>
            <person name="Broders K.D."/>
        </authorList>
    </citation>
    <scope>NUCLEOTIDE SEQUENCE</scope>
    <source>
        <strain evidence="2">CCC 489</strain>
    </source>
</reference>
<dbReference type="Proteomes" id="UP000811619">
    <property type="component" value="Unassembled WGS sequence"/>
</dbReference>
<name>A0A8K0JC32_9HYPO</name>
<organism evidence="2 3">
    <name type="scientific">Claviceps africana</name>
    <dbReference type="NCBI Taxonomy" id="83212"/>
    <lineage>
        <taxon>Eukaryota</taxon>
        <taxon>Fungi</taxon>
        <taxon>Dikarya</taxon>
        <taxon>Ascomycota</taxon>
        <taxon>Pezizomycotina</taxon>
        <taxon>Sordariomycetes</taxon>
        <taxon>Hypocreomycetidae</taxon>
        <taxon>Hypocreales</taxon>
        <taxon>Clavicipitaceae</taxon>
        <taxon>Claviceps</taxon>
    </lineage>
</organism>
<protein>
    <submittedName>
        <fullName evidence="2">Uncharacterized protein</fullName>
    </submittedName>
</protein>
<evidence type="ECO:0000313" key="3">
    <source>
        <dbReference type="Proteomes" id="UP000811619"/>
    </source>
</evidence>
<keyword evidence="1" id="KW-0732">Signal</keyword>
<accession>A0A8K0JC32</accession>
<comment type="caution">
    <text evidence="2">The sequence shown here is derived from an EMBL/GenBank/DDBJ whole genome shotgun (WGS) entry which is preliminary data.</text>
</comment>
<dbReference type="OrthoDB" id="4997316at2759"/>
<proteinExistence type="predicted"/>
<feature type="signal peptide" evidence="1">
    <location>
        <begin position="1"/>
        <end position="17"/>
    </location>
</feature>
<dbReference type="EMBL" id="SRPY01000058">
    <property type="protein sequence ID" value="KAG5929416.1"/>
    <property type="molecule type" value="Genomic_DNA"/>
</dbReference>
<keyword evidence="3" id="KW-1185">Reference proteome</keyword>
<gene>
    <name evidence="2" type="ORF">E4U42_005988</name>
</gene>
<dbReference type="AlphaFoldDB" id="A0A8K0JC32"/>
<evidence type="ECO:0000313" key="2">
    <source>
        <dbReference type="EMBL" id="KAG5929416.1"/>
    </source>
</evidence>
<feature type="chain" id="PRO_5035470944" evidence="1">
    <location>
        <begin position="18"/>
        <end position="175"/>
    </location>
</feature>
<evidence type="ECO:0000256" key="1">
    <source>
        <dbReference type="SAM" id="SignalP"/>
    </source>
</evidence>